<dbReference type="EMBL" id="CP046052">
    <property type="protein sequence ID" value="QGM48131.1"/>
    <property type="molecule type" value="Genomic_DNA"/>
</dbReference>
<dbReference type="InterPro" id="IPR006665">
    <property type="entry name" value="OmpA-like"/>
</dbReference>
<feature type="region of interest" description="Disordered" evidence="2">
    <location>
        <begin position="463"/>
        <end position="491"/>
    </location>
</feature>
<dbReference type="InterPro" id="IPR050330">
    <property type="entry name" value="Bact_OuterMem_StrucFunc"/>
</dbReference>
<dbReference type="Gene3D" id="3.30.1330.60">
    <property type="entry name" value="OmpA-like domain"/>
    <property type="match status" value="1"/>
</dbReference>
<sequence length="502" mass="55436">MSGNDDPFGPEPERTIIAPNPGLRRPPPSSAPSRPSSPYTPASAPAYRPERLPPQPVDRPFGASEPYPGPRGADEGVDSWITAERGDVQQSATLGRAEDLRFEELVARNENPIMHAAAPLLLLLGRLRVAALRASFASLMEQVAAAIDFFDKEMRASGIAREQANVAKYLICATADDIVQNIPTEDRHVWTQYSMLSRFFGERTGGVRFFEELERLKRDPATNYNVLELQHACLALGFQGVHRTSAGGLTKLQLIQRDLYENLRRQRQRGTRILSPRWRGQAFAMPRSHLTIPLWSIAGVIALALFALFLVLRSMLGGQSDAVATALIGLHPNGKITLQRRVAEKPAPLPPQVVTQLQRIRAQLSDEIARGVASADYYGKWISIRLGAVTMFDSGQAKLLPQFSGISEKIAKIVDKEAGPIRIVGHTDNQPLSVFNHFKNNQQLSIERANAVAALLRPMLTDPNRISTDGRGPDEPVADNNTPQGKARNRRVEVLVTRVDRY</sequence>
<feature type="domain" description="OmpA-like" evidence="4">
    <location>
        <begin position="379"/>
        <end position="500"/>
    </location>
</feature>
<dbReference type="InterPro" id="IPR036737">
    <property type="entry name" value="OmpA-like_sf"/>
</dbReference>
<dbReference type="Gene3D" id="1.25.40.590">
    <property type="entry name" value="Type IV / VI secretion system, DotU"/>
    <property type="match status" value="1"/>
</dbReference>
<dbReference type="SUPFAM" id="SSF103088">
    <property type="entry name" value="OmpA-like"/>
    <property type="match status" value="1"/>
</dbReference>
<name>A0A6B8KLP1_9HYPH</name>
<dbReference type="InterPro" id="IPR017732">
    <property type="entry name" value="T4/T6SS_DotU"/>
</dbReference>
<keyword evidence="3" id="KW-1133">Transmembrane helix</keyword>
<proteinExistence type="predicted"/>
<evidence type="ECO:0000313" key="6">
    <source>
        <dbReference type="Proteomes" id="UP000309061"/>
    </source>
</evidence>
<dbReference type="KEGG" id="mhey:H2LOC_017090"/>
<evidence type="ECO:0000313" key="5">
    <source>
        <dbReference type="EMBL" id="QGM48131.1"/>
    </source>
</evidence>
<evidence type="ECO:0000256" key="2">
    <source>
        <dbReference type="SAM" id="MobiDB-lite"/>
    </source>
</evidence>
<dbReference type="GO" id="GO:0016020">
    <property type="term" value="C:membrane"/>
    <property type="evidence" value="ECO:0007669"/>
    <property type="project" value="UniProtKB-UniRule"/>
</dbReference>
<evidence type="ECO:0000256" key="1">
    <source>
        <dbReference type="PROSITE-ProRule" id="PRU00473"/>
    </source>
</evidence>
<dbReference type="Pfam" id="PF09850">
    <property type="entry name" value="DotU"/>
    <property type="match status" value="1"/>
</dbReference>
<accession>A0A6B8KLP1</accession>
<evidence type="ECO:0000259" key="4">
    <source>
        <dbReference type="PROSITE" id="PS51123"/>
    </source>
</evidence>
<dbReference type="OrthoDB" id="345640at2"/>
<dbReference type="PANTHER" id="PTHR30329">
    <property type="entry name" value="STATOR ELEMENT OF FLAGELLAR MOTOR COMPLEX"/>
    <property type="match status" value="1"/>
</dbReference>
<reference evidence="5 6" key="1">
    <citation type="submission" date="2019-11" db="EMBL/GenBank/DDBJ databases">
        <title>The genome sequence of Methylocystis heyeri.</title>
        <authorList>
            <person name="Oshkin I.Y."/>
            <person name="Miroshnikov K."/>
            <person name="Dedysh S.N."/>
        </authorList>
    </citation>
    <scope>NUCLEOTIDE SEQUENCE [LARGE SCALE GENOMIC DNA]</scope>
    <source>
        <strain evidence="5 6">H2</strain>
    </source>
</reference>
<feature type="transmembrane region" description="Helical" evidence="3">
    <location>
        <begin position="292"/>
        <end position="312"/>
    </location>
</feature>
<dbReference type="PANTHER" id="PTHR30329:SF19">
    <property type="entry name" value="OUTER MEMBRANE PROTEIN, OMPA FAMILY"/>
    <property type="match status" value="1"/>
</dbReference>
<dbReference type="InterPro" id="IPR038522">
    <property type="entry name" value="T4/T6SS_DotU_sf"/>
</dbReference>
<dbReference type="Proteomes" id="UP000309061">
    <property type="component" value="Chromosome"/>
</dbReference>
<dbReference type="AlphaFoldDB" id="A0A6B8KLP1"/>
<dbReference type="NCBIfam" id="TIGR03349">
    <property type="entry name" value="IV_VI_DotU"/>
    <property type="match status" value="1"/>
</dbReference>
<feature type="compositionally biased region" description="Low complexity" evidence="2">
    <location>
        <begin position="31"/>
        <end position="47"/>
    </location>
</feature>
<dbReference type="NCBIfam" id="NF038228">
    <property type="entry name" value="IcmH_DotU_IVB"/>
    <property type="match status" value="1"/>
</dbReference>
<keyword evidence="6" id="KW-1185">Reference proteome</keyword>
<dbReference type="PROSITE" id="PS51123">
    <property type="entry name" value="OMPA_2"/>
    <property type="match status" value="1"/>
</dbReference>
<organism evidence="5 6">
    <name type="scientific">Methylocystis heyeri</name>
    <dbReference type="NCBI Taxonomy" id="391905"/>
    <lineage>
        <taxon>Bacteria</taxon>
        <taxon>Pseudomonadati</taxon>
        <taxon>Pseudomonadota</taxon>
        <taxon>Alphaproteobacteria</taxon>
        <taxon>Hyphomicrobiales</taxon>
        <taxon>Methylocystaceae</taxon>
        <taxon>Methylocystis</taxon>
    </lineage>
</organism>
<keyword evidence="1 3" id="KW-0472">Membrane</keyword>
<gene>
    <name evidence="5" type="ORF">H2LOC_017090</name>
</gene>
<feature type="region of interest" description="Disordered" evidence="2">
    <location>
        <begin position="1"/>
        <end position="77"/>
    </location>
</feature>
<evidence type="ECO:0000256" key="3">
    <source>
        <dbReference type="SAM" id="Phobius"/>
    </source>
</evidence>
<keyword evidence="3" id="KW-0812">Transmembrane</keyword>
<dbReference type="CDD" id="cd07185">
    <property type="entry name" value="OmpA_C-like"/>
    <property type="match status" value="1"/>
</dbReference>
<protein>
    <submittedName>
        <fullName evidence="5">OmpA family protein</fullName>
    </submittedName>
</protein>
<dbReference type="Pfam" id="PF00691">
    <property type="entry name" value="OmpA"/>
    <property type="match status" value="1"/>
</dbReference>